<evidence type="ECO:0000313" key="3">
    <source>
        <dbReference type="Proteomes" id="UP001212821"/>
    </source>
</evidence>
<evidence type="ECO:0000259" key="1">
    <source>
        <dbReference type="Pfam" id="PF13349"/>
    </source>
</evidence>
<dbReference type="EMBL" id="CP115450">
    <property type="protein sequence ID" value="WBP88971.1"/>
    <property type="molecule type" value="Genomic_DNA"/>
</dbReference>
<organism evidence="2 3">
    <name type="scientific">Kitasatospora cathayae</name>
    <dbReference type="NCBI Taxonomy" id="3004092"/>
    <lineage>
        <taxon>Bacteria</taxon>
        <taxon>Bacillati</taxon>
        <taxon>Actinomycetota</taxon>
        <taxon>Actinomycetes</taxon>
        <taxon>Kitasatosporales</taxon>
        <taxon>Streptomycetaceae</taxon>
        <taxon>Kitasatospora</taxon>
    </lineage>
</organism>
<proteinExistence type="predicted"/>
<dbReference type="Gene3D" id="2.160.20.120">
    <property type="match status" value="1"/>
</dbReference>
<protein>
    <submittedName>
        <fullName evidence="2">DUF4097 family beta strand repeat-containing protein</fullName>
    </submittedName>
</protein>
<dbReference type="Pfam" id="PF13349">
    <property type="entry name" value="DUF4097"/>
    <property type="match status" value="1"/>
</dbReference>
<accession>A0ABY7QA22</accession>
<sequence>MDGAKAWRITGTLAVVLGMLAAGLQTWSLVVRQHTSSTRPYEMAIHQVRLETGSASVRLRAGREGRVVVSQQLDWMFRKPVVSSTVVGDVLTVGMHCRQVLSFTDLGCGAEIELEVPAATAVTGSVSSGSVSVEGLSGSVRMQLTSGQLSLVHTSGEVWARTTSGQVQATDLSAPRVTAETTSGSVELYFTKAPHAVDAKATSGSVIVNVPGNSRYAFSSEIGSGSGQIDPQLADPTSPDTIHAEVTSGSLSINPS</sequence>
<name>A0ABY7QA22_9ACTN</name>
<evidence type="ECO:0000313" key="2">
    <source>
        <dbReference type="EMBL" id="WBP88971.1"/>
    </source>
</evidence>
<dbReference type="RefSeq" id="WP_270147064.1">
    <property type="nucleotide sequence ID" value="NZ_CP115450.1"/>
</dbReference>
<keyword evidence="3" id="KW-1185">Reference proteome</keyword>
<feature type="domain" description="DUF4097" evidence="1">
    <location>
        <begin position="125"/>
        <end position="230"/>
    </location>
</feature>
<dbReference type="Proteomes" id="UP001212821">
    <property type="component" value="Chromosome"/>
</dbReference>
<reference evidence="3" key="1">
    <citation type="submission" date="2022-12" db="EMBL/GenBank/DDBJ databases">
        <authorList>
            <person name="Mo P."/>
        </authorList>
    </citation>
    <scope>NUCLEOTIDE SEQUENCE [LARGE SCALE GENOMIC DNA]</scope>
    <source>
        <strain evidence="3">HUAS 3-15</strain>
    </source>
</reference>
<gene>
    <name evidence="2" type="ORF">O1G21_26130</name>
</gene>
<dbReference type="InterPro" id="IPR025164">
    <property type="entry name" value="Toastrack_DUF4097"/>
</dbReference>